<dbReference type="Pfam" id="PF16998">
    <property type="entry name" value="17kDa_Anti_2"/>
    <property type="match status" value="1"/>
</dbReference>
<evidence type="ECO:0000259" key="2">
    <source>
        <dbReference type="Pfam" id="PF16998"/>
    </source>
</evidence>
<gene>
    <name evidence="3" type="ORF">DRM93_04085</name>
    <name evidence="4" type="ORF">DRM94_04085</name>
</gene>
<evidence type="ECO:0000313" key="4">
    <source>
        <dbReference type="EMBL" id="TFF82957.1"/>
    </source>
</evidence>
<evidence type="ECO:0000256" key="1">
    <source>
        <dbReference type="SAM" id="MobiDB-lite"/>
    </source>
</evidence>
<evidence type="ECO:0000313" key="6">
    <source>
        <dbReference type="Proteomes" id="UP000297914"/>
    </source>
</evidence>
<dbReference type="EMBL" id="QORK01000005">
    <property type="protein sequence ID" value="TFF82957.1"/>
    <property type="molecule type" value="Genomic_DNA"/>
</dbReference>
<reference evidence="4 6" key="1">
    <citation type="submission" date="2018-06" db="EMBL/GenBank/DDBJ databases">
        <title>Occurrence of a novel blaKPC-2- and qnrS2- harbouring IncP6 plasmid from Aeromonas taiwanensis isolates recovered from the river sediments.</title>
        <authorList>
            <person name="Zheng B."/>
            <person name="Yu X."/>
            <person name="Xiao Y."/>
        </authorList>
    </citation>
    <scope>NUCLEOTIDE SEQUENCE [LARGE SCALE GENOMIC DNA]</scope>
    <source>
        <strain evidence="3 5">1713</strain>
        <strain evidence="4 6">198</strain>
    </source>
</reference>
<dbReference type="InterPro" id="IPR032635">
    <property type="entry name" value="Anti_2"/>
</dbReference>
<feature type="region of interest" description="Disordered" evidence="1">
    <location>
        <begin position="183"/>
        <end position="203"/>
    </location>
</feature>
<feature type="region of interest" description="Disordered" evidence="1">
    <location>
        <begin position="1"/>
        <end position="45"/>
    </location>
</feature>
<name>A0A5F0KEQ6_9GAMM</name>
<keyword evidence="5" id="KW-1185">Reference proteome</keyword>
<protein>
    <recommendedName>
        <fullName evidence="2">Surface antigen domain-containing protein</fullName>
    </recommendedName>
</protein>
<sequence length="254" mass="29107">MGWQEVAAEGRLQQRATQHRVPQHRPVQHKPVQPKAVRQHTAPRQVNRESVKFKEGWGNVRARDKATRPVHSSDRQLHVQNRHVDGNQIKNRHIDDHRKFDNSRDIHGNNVVINNRHNHIVVPPNRRRVYHDVVVVRPYGHWYGGYGSYYDDNDAWKWLAFTAITLKLLDNLNEAQQREHESAQVRATTAPLNDPITWSDGNANGSVTAVREGTSNNGRYCREFQQTVNVGGKKEDAFGTACQNADGSWEIVSD</sequence>
<evidence type="ECO:0000313" key="5">
    <source>
        <dbReference type="Proteomes" id="UP000297720"/>
    </source>
</evidence>
<dbReference type="AlphaFoldDB" id="A0A5F0KEQ6"/>
<comment type="caution">
    <text evidence="4">The sequence shown here is derived from an EMBL/GenBank/DDBJ whole genome shotgun (WGS) entry which is preliminary data.</text>
</comment>
<dbReference type="Proteomes" id="UP000297720">
    <property type="component" value="Unassembled WGS sequence"/>
</dbReference>
<dbReference type="EMBL" id="QORL01000005">
    <property type="protein sequence ID" value="TFF79688.1"/>
    <property type="molecule type" value="Genomic_DNA"/>
</dbReference>
<organism evidence="4 6">
    <name type="scientific">Aeromonas taiwanensis</name>
    <dbReference type="NCBI Taxonomy" id="633417"/>
    <lineage>
        <taxon>Bacteria</taxon>
        <taxon>Pseudomonadati</taxon>
        <taxon>Pseudomonadota</taxon>
        <taxon>Gammaproteobacteria</taxon>
        <taxon>Aeromonadales</taxon>
        <taxon>Aeromonadaceae</taxon>
        <taxon>Aeromonas</taxon>
    </lineage>
</organism>
<dbReference type="OrthoDB" id="6170015at2"/>
<feature type="compositionally biased region" description="Basic residues" evidence="1">
    <location>
        <begin position="17"/>
        <end position="28"/>
    </location>
</feature>
<accession>A0A5F0KEQ6</accession>
<feature type="domain" description="Surface antigen" evidence="2">
    <location>
        <begin position="194"/>
        <end position="252"/>
    </location>
</feature>
<dbReference type="Proteomes" id="UP000297914">
    <property type="component" value="Unassembled WGS sequence"/>
</dbReference>
<proteinExistence type="predicted"/>
<evidence type="ECO:0000313" key="3">
    <source>
        <dbReference type="EMBL" id="TFF79688.1"/>
    </source>
</evidence>